<feature type="compositionally biased region" description="Low complexity" evidence="6">
    <location>
        <begin position="176"/>
        <end position="192"/>
    </location>
</feature>
<evidence type="ECO:0000256" key="3">
    <source>
        <dbReference type="ARBA" id="ARBA00023015"/>
    </source>
</evidence>
<dbReference type="GO" id="GO:0000981">
    <property type="term" value="F:DNA-binding transcription factor activity, RNA polymerase II-specific"/>
    <property type="evidence" value="ECO:0007669"/>
    <property type="project" value="InterPro"/>
</dbReference>
<evidence type="ECO:0000256" key="6">
    <source>
        <dbReference type="SAM" id="MobiDB-lite"/>
    </source>
</evidence>
<name>A0A139AGV8_GONPJ</name>
<evidence type="ECO:0000256" key="4">
    <source>
        <dbReference type="ARBA" id="ARBA00023163"/>
    </source>
</evidence>
<gene>
    <name evidence="7" type="ORF">M427DRAFT_31971</name>
</gene>
<keyword evidence="2" id="KW-0479">Metal-binding</keyword>
<evidence type="ECO:0000313" key="7">
    <source>
        <dbReference type="EMBL" id="KXS16062.1"/>
    </source>
</evidence>
<evidence type="ECO:0000256" key="5">
    <source>
        <dbReference type="ARBA" id="ARBA00023242"/>
    </source>
</evidence>
<dbReference type="InterPro" id="IPR050815">
    <property type="entry name" value="TF_fung"/>
</dbReference>
<evidence type="ECO:0000256" key="1">
    <source>
        <dbReference type="ARBA" id="ARBA00004123"/>
    </source>
</evidence>
<keyword evidence="8" id="KW-1185">Reference proteome</keyword>
<evidence type="ECO:0000256" key="2">
    <source>
        <dbReference type="ARBA" id="ARBA00022723"/>
    </source>
</evidence>
<dbReference type="GO" id="GO:0005634">
    <property type="term" value="C:nucleus"/>
    <property type="evidence" value="ECO:0007669"/>
    <property type="project" value="UniProtKB-SubCell"/>
</dbReference>
<dbReference type="GO" id="GO:0046872">
    <property type="term" value="F:metal ion binding"/>
    <property type="evidence" value="ECO:0007669"/>
    <property type="project" value="UniProtKB-KW"/>
</dbReference>
<feature type="region of interest" description="Disordered" evidence="6">
    <location>
        <begin position="215"/>
        <end position="275"/>
    </location>
</feature>
<dbReference type="PANTHER" id="PTHR47338">
    <property type="entry name" value="ZN(II)2CYS6 TRANSCRIPTION FACTOR (EUROFUNG)-RELATED"/>
    <property type="match status" value="1"/>
</dbReference>
<accession>A0A139AGV8</accession>
<dbReference type="AlphaFoldDB" id="A0A139AGV8"/>
<comment type="subcellular location">
    <subcellularLocation>
        <location evidence="1">Nucleus</location>
    </subcellularLocation>
</comment>
<feature type="region of interest" description="Disordered" evidence="6">
    <location>
        <begin position="144"/>
        <end position="192"/>
    </location>
</feature>
<keyword evidence="3" id="KW-0805">Transcription regulation</keyword>
<dbReference type="Proteomes" id="UP000070544">
    <property type="component" value="Unassembled WGS sequence"/>
</dbReference>
<feature type="compositionally biased region" description="Polar residues" evidence="6">
    <location>
        <begin position="247"/>
        <end position="256"/>
    </location>
</feature>
<keyword evidence="5" id="KW-0539">Nucleus</keyword>
<evidence type="ECO:0000313" key="8">
    <source>
        <dbReference type="Proteomes" id="UP000070544"/>
    </source>
</evidence>
<proteinExistence type="predicted"/>
<feature type="compositionally biased region" description="Pro residues" evidence="6">
    <location>
        <begin position="153"/>
        <end position="164"/>
    </location>
</feature>
<dbReference type="CDD" id="cd12148">
    <property type="entry name" value="fungal_TF_MHR"/>
    <property type="match status" value="1"/>
</dbReference>
<sequence length="825" mass="88883">MPRPGGSWHRAARDQCAEMLAGEWAFAKLADTAQSMRHVRGAGCVGGSTQITGGGQHGRHREACAASARYAATGPDAAQVAHPRVEWAEGWPVRAVIPTDGAHSSETGHIDTSRAIRRARSFRLVSLLPALSALMLPCAQHASSRSPHIARPSSPPHPALPSPPQSLHRESAPVLPHADAASDAHAVSPPHAQAAMADDIDALADSLRRASHASFERRGSVMSQFEDSDASSPDCARKRKRSWRGLSVNSLHQTYGQSSSAPASPQSPPHPPLHLHHQQILHPQVDNFSDTQNVLPPDVCTSLVNVFLAHPPSNSPLIHPCSLLDAPRPHPLLLYGALSIASAVSPDPNMRTLGRWVLSARLRDAVRGAQAIWPTVEYVLGLVHAFYGACIFSKSIKDATQFLSQACATAKLLRITSENGLFNLYPDVSSAGVPAASPVPTWILREQARRATWAVYALDAVVSPCTVGRACMQDEEVWTLGLPCDEAVWAIRRPPTQDPSPARITLKAILEGPQPGSPPFTALTPAPPGRMATQFEPLLLFAYRRVTQLQYRNEIDHDIYAFKLNPTHPSSQRALSQLAEAEMTVDALERFAGDVPGHPETPQGVFCAAAFAAVRATLQGPGTILEWFYVKLIMEPMLASGSERLGQDPLEELARWTEARRPQVTQEGASIVYAWSSSPSFLTAIHHATSTAVLLAQAIEMDPGLAIYVAGGRVKRRISCPTERVFSNSTTILILAAAISRCLGHAPEYTAQLALSAQTIFSIGGPQIDVSDMVSWVVEALQHPNRAVGQLARRKSVVPQHRPGAHDAAIEKLLYEIGKSVGRSA</sequence>
<evidence type="ECO:0008006" key="9">
    <source>
        <dbReference type="Google" id="ProtNLM"/>
    </source>
</evidence>
<reference evidence="7 8" key="1">
    <citation type="journal article" date="2015" name="Genome Biol. Evol.">
        <title>Phylogenomic analyses indicate that early fungi evolved digesting cell walls of algal ancestors of land plants.</title>
        <authorList>
            <person name="Chang Y."/>
            <person name="Wang S."/>
            <person name="Sekimoto S."/>
            <person name="Aerts A.L."/>
            <person name="Choi C."/>
            <person name="Clum A."/>
            <person name="LaButti K.M."/>
            <person name="Lindquist E.A."/>
            <person name="Yee Ngan C."/>
            <person name="Ohm R.A."/>
            <person name="Salamov A.A."/>
            <person name="Grigoriev I.V."/>
            <person name="Spatafora J.W."/>
            <person name="Berbee M.L."/>
        </authorList>
    </citation>
    <scope>NUCLEOTIDE SEQUENCE [LARGE SCALE GENOMIC DNA]</scope>
    <source>
        <strain evidence="7 8">JEL478</strain>
    </source>
</reference>
<keyword evidence="4" id="KW-0804">Transcription</keyword>
<dbReference type="EMBL" id="KQ965758">
    <property type="protein sequence ID" value="KXS16062.1"/>
    <property type="molecule type" value="Genomic_DNA"/>
</dbReference>
<dbReference type="PANTHER" id="PTHR47338:SF5">
    <property type="entry name" value="ZN(II)2CYS6 TRANSCRIPTION FACTOR (EUROFUNG)"/>
    <property type="match status" value="1"/>
</dbReference>
<organism evidence="7 8">
    <name type="scientific">Gonapodya prolifera (strain JEL478)</name>
    <name type="common">Monoblepharis prolifera</name>
    <dbReference type="NCBI Taxonomy" id="1344416"/>
    <lineage>
        <taxon>Eukaryota</taxon>
        <taxon>Fungi</taxon>
        <taxon>Fungi incertae sedis</taxon>
        <taxon>Chytridiomycota</taxon>
        <taxon>Chytridiomycota incertae sedis</taxon>
        <taxon>Monoblepharidomycetes</taxon>
        <taxon>Monoblepharidales</taxon>
        <taxon>Gonapodyaceae</taxon>
        <taxon>Gonapodya</taxon>
    </lineage>
</organism>
<protein>
    <recommendedName>
        <fullName evidence="9">Transcription factor domain-containing protein</fullName>
    </recommendedName>
</protein>